<feature type="non-terminal residue" evidence="2">
    <location>
        <position position="1"/>
    </location>
</feature>
<dbReference type="AlphaFoldDB" id="A0A6J4PGT4"/>
<protein>
    <submittedName>
        <fullName evidence="2">ABC transporter, permease protein 2 (Cluster 1, maltose/g3p/polyamine/iron)</fullName>
    </submittedName>
</protein>
<organism evidence="2">
    <name type="scientific">uncultured Rubrobacteraceae bacterium</name>
    <dbReference type="NCBI Taxonomy" id="349277"/>
    <lineage>
        <taxon>Bacteria</taxon>
        <taxon>Bacillati</taxon>
        <taxon>Actinomycetota</taxon>
        <taxon>Rubrobacteria</taxon>
        <taxon>Rubrobacterales</taxon>
        <taxon>Rubrobacteraceae</taxon>
        <taxon>environmental samples</taxon>
    </lineage>
</organism>
<feature type="region of interest" description="Disordered" evidence="1">
    <location>
        <begin position="219"/>
        <end position="242"/>
    </location>
</feature>
<feature type="non-terminal residue" evidence="2">
    <location>
        <position position="258"/>
    </location>
</feature>
<sequence length="258" mass="27709">GRRAAAVDVLAGAAGHLGDLLLPVAARANRSTLGELLRGVAGAAVRRLLLQQRGRGGGDYRGATRDGLPGSLRSYTATIPGAGEGLFVDPLHPDGSGASYVRSGVRGAQQPGLDQHLPGAYSAVPDQRLRHLPHPPELSTGAPEPHRLRAGGWRGPPSHLVEHHDPALQARPRHDGVAQLYLALQRLLLAVDRHQHGRDADPADRAGLFRRDRGGWGRDAVAPHHGRQRLHHSPPDRRLLHRPTFCCTRGSHLGSERI</sequence>
<reference evidence="2" key="1">
    <citation type="submission" date="2020-02" db="EMBL/GenBank/DDBJ databases">
        <authorList>
            <person name="Meier V. D."/>
        </authorList>
    </citation>
    <scope>NUCLEOTIDE SEQUENCE</scope>
    <source>
        <strain evidence="2">AVDCRST_MAG22</strain>
    </source>
</reference>
<accession>A0A6J4PGT4</accession>
<gene>
    <name evidence="2" type="ORF">AVDCRST_MAG22-1936</name>
</gene>
<dbReference type="EMBL" id="CADCUV010000079">
    <property type="protein sequence ID" value="CAA9412468.1"/>
    <property type="molecule type" value="Genomic_DNA"/>
</dbReference>
<evidence type="ECO:0000313" key="2">
    <source>
        <dbReference type="EMBL" id="CAA9412468.1"/>
    </source>
</evidence>
<proteinExistence type="predicted"/>
<evidence type="ECO:0000256" key="1">
    <source>
        <dbReference type="SAM" id="MobiDB-lite"/>
    </source>
</evidence>
<name>A0A6J4PGT4_9ACTN</name>